<dbReference type="PANTHER" id="PTHR42194">
    <property type="entry name" value="UPF0276 PROTEIN HI_1600"/>
    <property type="match status" value="1"/>
</dbReference>
<protein>
    <recommendedName>
        <fullName evidence="3">DUF692 domain-containing protein</fullName>
    </recommendedName>
</protein>
<gene>
    <name evidence="1" type="ORF">HLI_21005</name>
</gene>
<evidence type="ECO:0000313" key="2">
    <source>
        <dbReference type="Proteomes" id="UP000287756"/>
    </source>
</evidence>
<dbReference type="Gene3D" id="3.20.20.150">
    <property type="entry name" value="Divalent-metal-dependent TIM barrel enzymes"/>
    <property type="match status" value="1"/>
</dbReference>
<reference evidence="1 2" key="1">
    <citation type="submission" date="2018-01" db="EMBL/GenBank/DDBJ databases">
        <title>The whole genome sequencing and assembly of Halobacillus litoralis ERB031 strain.</title>
        <authorList>
            <person name="Lee S.-J."/>
            <person name="Park M.-K."/>
            <person name="Kim J.-Y."/>
            <person name="Lee Y.-J."/>
            <person name="Yi H."/>
            <person name="Bahn Y.-S."/>
            <person name="Kim J.F."/>
            <person name="Lee D.-W."/>
        </authorList>
    </citation>
    <scope>NUCLEOTIDE SEQUENCE [LARGE SCALE GENOMIC DNA]</scope>
    <source>
        <strain evidence="1 2">ERB 031</strain>
        <plasmid evidence="2">pldw-31</plasmid>
    </source>
</reference>
<dbReference type="AlphaFoldDB" id="A0A410MJ31"/>
<evidence type="ECO:0008006" key="3">
    <source>
        <dbReference type="Google" id="ProtNLM"/>
    </source>
</evidence>
<dbReference type="PANTHER" id="PTHR42194:SF1">
    <property type="entry name" value="UPF0276 PROTEIN HI_1600"/>
    <property type="match status" value="1"/>
</dbReference>
<dbReference type="KEGG" id="hli:HLI_21005"/>
<proteinExistence type="predicted"/>
<dbReference type="InterPro" id="IPR007801">
    <property type="entry name" value="MbnB/TglH/ChrH"/>
</dbReference>
<sequence>MTNELPVLGVGATFPVFNYQKYLRFLSSLEENIDVVELIISPFLEEEMKKAVQDIQVPIIAHCTWLSLGTDTLPNREIVKKISDQIDYISPVWWGDHICFNGVPEVSSGTLLPPILTKSSLDAFVRNTNSIKKEINSPLFLENVPFLFNPLGEIDPFDFLKTLIKRTDSGLILGIENIVESYNYYPIDYQHFLNSINPDHVVEIHCPVVKDEIKQNEYNKILEYAAKIGIKPKAFLWQLKENGDGFPEEAIFNERVQWARKTFFSEVLA</sequence>
<dbReference type="EMBL" id="CP026119">
    <property type="protein sequence ID" value="QAS54739.1"/>
    <property type="molecule type" value="Genomic_DNA"/>
</dbReference>
<name>A0A410MJ31_9BACI</name>
<organism evidence="1 2">
    <name type="scientific">Halobacillus litoralis</name>
    <dbReference type="NCBI Taxonomy" id="45668"/>
    <lineage>
        <taxon>Bacteria</taxon>
        <taxon>Bacillati</taxon>
        <taxon>Bacillota</taxon>
        <taxon>Bacilli</taxon>
        <taxon>Bacillales</taxon>
        <taxon>Bacillaceae</taxon>
        <taxon>Halobacillus</taxon>
    </lineage>
</organism>
<keyword evidence="1" id="KW-0614">Plasmid</keyword>
<dbReference type="RefSeq" id="WP_128526969.1">
    <property type="nucleotide sequence ID" value="NZ_CP026119.1"/>
</dbReference>
<accession>A0A410MJ31</accession>
<evidence type="ECO:0000313" key="1">
    <source>
        <dbReference type="EMBL" id="QAS54739.1"/>
    </source>
</evidence>
<dbReference type="OrthoDB" id="2968055at2"/>
<dbReference type="Proteomes" id="UP000287756">
    <property type="component" value="Plasmid pLDW-31"/>
</dbReference>
<dbReference type="Pfam" id="PF05114">
    <property type="entry name" value="MbnB_TglH_ChrH"/>
    <property type="match status" value="1"/>
</dbReference>
<geneLocation type="plasmid" evidence="2">
    <name>pldw-31</name>
</geneLocation>